<proteinExistence type="predicted"/>
<evidence type="ECO:0000313" key="2">
    <source>
        <dbReference type="EMBL" id="GAA4196238.1"/>
    </source>
</evidence>
<dbReference type="PROSITE" id="PS51257">
    <property type="entry name" value="PROKAR_LIPOPROTEIN"/>
    <property type="match status" value="1"/>
</dbReference>
<dbReference type="Pfam" id="PF01297">
    <property type="entry name" value="ZnuA"/>
    <property type="match status" value="1"/>
</dbReference>
<dbReference type="SUPFAM" id="SSF53807">
    <property type="entry name" value="Helical backbone' metal receptor"/>
    <property type="match status" value="1"/>
</dbReference>
<dbReference type="PROSITE" id="PS51318">
    <property type="entry name" value="TAT"/>
    <property type="match status" value="1"/>
</dbReference>
<keyword evidence="1" id="KW-0732">Signal</keyword>
<organism evidence="2 3">
    <name type="scientific">Streptosporangium oxazolinicum</name>
    <dbReference type="NCBI Taxonomy" id="909287"/>
    <lineage>
        <taxon>Bacteria</taxon>
        <taxon>Bacillati</taxon>
        <taxon>Actinomycetota</taxon>
        <taxon>Actinomycetes</taxon>
        <taxon>Streptosporangiales</taxon>
        <taxon>Streptosporangiaceae</taxon>
        <taxon>Streptosporangium</taxon>
    </lineage>
</organism>
<accession>A0ABP8B2S2</accession>
<protein>
    <recommendedName>
        <fullName evidence="4">ABC transporter substrate-binding protein</fullName>
    </recommendedName>
</protein>
<dbReference type="EMBL" id="BAABAQ010000007">
    <property type="protein sequence ID" value="GAA4196238.1"/>
    <property type="molecule type" value="Genomic_DNA"/>
</dbReference>
<evidence type="ECO:0000313" key="3">
    <source>
        <dbReference type="Proteomes" id="UP001501251"/>
    </source>
</evidence>
<dbReference type="Gene3D" id="3.40.50.1980">
    <property type="entry name" value="Nitrogenase molybdenum iron protein domain"/>
    <property type="match status" value="1"/>
</dbReference>
<gene>
    <name evidence="2" type="ORF">GCM10022252_43240</name>
</gene>
<dbReference type="Proteomes" id="UP001501251">
    <property type="component" value="Unassembled WGS sequence"/>
</dbReference>
<dbReference type="InterPro" id="IPR006127">
    <property type="entry name" value="ZnuA-like"/>
</dbReference>
<feature type="chain" id="PRO_5045911529" description="ABC transporter substrate-binding protein" evidence="1">
    <location>
        <begin position="32"/>
        <end position="262"/>
    </location>
</feature>
<reference evidence="3" key="1">
    <citation type="journal article" date="2019" name="Int. J. Syst. Evol. Microbiol.">
        <title>The Global Catalogue of Microorganisms (GCM) 10K type strain sequencing project: providing services to taxonomists for standard genome sequencing and annotation.</title>
        <authorList>
            <consortium name="The Broad Institute Genomics Platform"/>
            <consortium name="The Broad Institute Genome Sequencing Center for Infectious Disease"/>
            <person name="Wu L."/>
            <person name="Ma J."/>
        </authorList>
    </citation>
    <scope>NUCLEOTIDE SEQUENCE [LARGE SCALE GENOMIC DNA]</scope>
    <source>
        <strain evidence="3">JCM 17388</strain>
    </source>
</reference>
<keyword evidence="3" id="KW-1185">Reference proteome</keyword>
<evidence type="ECO:0000256" key="1">
    <source>
        <dbReference type="SAM" id="SignalP"/>
    </source>
</evidence>
<feature type="signal peptide" evidence="1">
    <location>
        <begin position="1"/>
        <end position="31"/>
    </location>
</feature>
<comment type="caution">
    <text evidence="2">The sequence shown here is derived from an EMBL/GenBank/DDBJ whole genome shotgun (WGS) entry which is preliminary data.</text>
</comment>
<evidence type="ECO:0008006" key="4">
    <source>
        <dbReference type="Google" id="ProtNLM"/>
    </source>
</evidence>
<dbReference type="InterPro" id="IPR006311">
    <property type="entry name" value="TAT_signal"/>
</dbReference>
<name>A0ABP8B2S2_9ACTN</name>
<sequence>MIILRRFRLAALAAVAALAVAACGSARPQQAAPASAGGGLKVVAASTWEAGFAKAAGATDIAVIVPPGVHHAADYDPKPSDLATVAQADVVLYAAFEGFAGKLKEAAGSGAKLIEVSLDNAPDKVKAEVRRLGGEFGTAQAAQAWTSAFDAEYAALKEKVTAATGGTAPVIVSQAFVAWAADLAGTRPAGVFGPQPPTAGQISELAAKRPRLVLDNSAMPGGDALSGVRAKRVVIDNFPGRELDLIAVYRAGADALTAALSS</sequence>
<dbReference type="RefSeq" id="WP_344919789.1">
    <property type="nucleotide sequence ID" value="NZ_BAABAQ010000007.1"/>
</dbReference>